<dbReference type="PANTHER" id="PTHR44137">
    <property type="entry name" value="BNAC03G44070D PROTEIN"/>
    <property type="match status" value="1"/>
</dbReference>
<feature type="region of interest" description="Disordered" evidence="1">
    <location>
        <begin position="932"/>
        <end position="952"/>
    </location>
</feature>
<feature type="compositionally biased region" description="Basic and acidic residues" evidence="1">
    <location>
        <begin position="932"/>
        <end position="945"/>
    </location>
</feature>
<evidence type="ECO:0000259" key="2">
    <source>
        <dbReference type="PROSITE" id="PS50076"/>
    </source>
</evidence>
<dbReference type="EMBL" id="JBJQOH010000004">
    <property type="protein sequence ID" value="KAL3687322.1"/>
    <property type="molecule type" value="Genomic_DNA"/>
</dbReference>
<dbReference type="PRINTS" id="PR00625">
    <property type="entry name" value="JDOMAIN"/>
</dbReference>
<evidence type="ECO:0000313" key="3">
    <source>
        <dbReference type="EMBL" id="KAL3687322.1"/>
    </source>
</evidence>
<proteinExistence type="predicted"/>
<protein>
    <recommendedName>
        <fullName evidence="2">J domain-containing protein</fullName>
    </recommendedName>
</protein>
<sequence length="1014" mass="112674">MENQYELMGLSPPADSSPRTNWEDIHSKRLVDSASRHVTEGRFEQARLQLEAAQRLCAGTKGLPELLAIAEVCLAAAGRSCPCKSRWHNFQDWYHILQIDEKADINLIKKRYRQLALLLHPDKNTHVKAAGAFKYISQAYDCLSDKNKRTTFNLSRAKLFCRRCSVASDSPGSIPIVADLISTRYSEDQEAFSCRRGYFSSVCRPSDVVWNLARREAFRKKARARADAAGLELGSRVWRWNREFEKLNIRRDDDGDYDRSDILSTARRYMSDAPVLWRSRTAREAPCTYSSMLDFNGYVTPQVDISIMSMNRGIKDLENSVLQEQDDNSWKSVKSDVGETRIINRSTRELAYPSYGTVCYDYRKKLPTTSEIINFFRNLPSTPETVHTEIPKETNKTSLKEVYFPSKKATNCTTIQQVQEESMSLSQSIVPPARPVNNGLPEKDLARLDSNSLLKNLDAALADITRTAGKSDYSTSVMQENNRTSSKVGVFSSRFMNLENPSRKPVSEGKTEAVEMRKDCSPNKGNSRQLLSSTTCACQPFSTDKSMNEIEENPSLFIKPLLKTQGEGNKVTDSGSGLLQPQMKQASKSLTEKRNEFDSLNQSCLQPGGIRKSEGGVAELSYRNLLLKLGSSKETTDFTSSPQVRTTISGGNPLLSPEKLGNWMDRIAGSSDIIYRRSDEAQKSRDYEAASCEREGNLAARTTGEAWWGNKAEIPSYLSSKTTETLVPDYRRIWKQADTYSDHTKLATTANTSEPPRNVTSTMSSVIKSDFSCSPVIPLGSSTRASKSDFSCSPEISLASSNRVTSAKYSYSPLVYCSSAMRTPSTDHICSSAVSQPSSSVTRLSGSEDPPQLSVLRYLQTGRIERTGSTGPGTAFSPCSNPVPVALSSSSLGDSKDSGMLSNRYHSLWPETGRKSQTGIESLTSRVDQHLERITDGHQRNRTDPSSDTNRQMPKELVVNLERLREEAKSIAATLQNFNDSSRIRKAITSPGVCNNNMNRIIPPGQVPASGLTI</sequence>
<dbReference type="InterPro" id="IPR001623">
    <property type="entry name" value="DnaJ_domain"/>
</dbReference>
<name>A0ABD3H9S2_9MARC</name>
<dbReference type="SMART" id="SM00271">
    <property type="entry name" value="DnaJ"/>
    <property type="match status" value="1"/>
</dbReference>
<feature type="region of interest" description="Disordered" evidence="1">
    <location>
        <begin position="1"/>
        <end position="20"/>
    </location>
</feature>
<keyword evidence="4" id="KW-1185">Reference proteome</keyword>
<dbReference type="AlphaFoldDB" id="A0ABD3H9S2"/>
<organism evidence="3 4">
    <name type="scientific">Riccia sorocarpa</name>
    <dbReference type="NCBI Taxonomy" id="122646"/>
    <lineage>
        <taxon>Eukaryota</taxon>
        <taxon>Viridiplantae</taxon>
        <taxon>Streptophyta</taxon>
        <taxon>Embryophyta</taxon>
        <taxon>Marchantiophyta</taxon>
        <taxon>Marchantiopsida</taxon>
        <taxon>Marchantiidae</taxon>
        <taxon>Marchantiales</taxon>
        <taxon>Ricciaceae</taxon>
        <taxon>Riccia</taxon>
    </lineage>
</organism>
<evidence type="ECO:0000313" key="4">
    <source>
        <dbReference type="Proteomes" id="UP001633002"/>
    </source>
</evidence>
<dbReference type="CDD" id="cd06257">
    <property type="entry name" value="DnaJ"/>
    <property type="match status" value="1"/>
</dbReference>
<comment type="caution">
    <text evidence="3">The sequence shown here is derived from an EMBL/GenBank/DDBJ whole genome shotgun (WGS) entry which is preliminary data.</text>
</comment>
<dbReference type="Proteomes" id="UP001633002">
    <property type="component" value="Unassembled WGS sequence"/>
</dbReference>
<dbReference type="InterPro" id="IPR018253">
    <property type="entry name" value="DnaJ_domain_CS"/>
</dbReference>
<dbReference type="PROSITE" id="PS50076">
    <property type="entry name" value="DNAJ_2"/>
    <property type="match status" value="1"/>
</dbReference>
<dbReference type="InterPro" id="IPR036869">
    <property type="entry name" value="J_dom_sf"/>
</dbReference>
<dbReference type="PROSITE" id="PS00636">
    <property type="entry name" value="DNAJ_1"/>
    <property type="match status" value="1"/>
</dbReference>
<dbReference type="Pfam" id="PF00226">
    <property type="entry name" value="DnaJ"/>
    <property type="match status" value="1"/>
</dbReference>
<gene>
    <name evidence="3" type="ORF">R1sor_013631</name>
</gene>
<evidence type="ECO:0000256" key="1">
    <source>
        <dbReference type="SAM" id="MobiDB-lite"/>
    </source>
</evidence>
<dbReference type="SUPFAM" id="SSF46565">
    <property type="entry name" value="Chaperone J-domain"/>
    <property type="match status" value="1"/>
</dbReference>
<dbReference type="PANTHER" id="PTHR44137:SF32">
    <property type="entry name" value="DNAJ HEAT SHOCK AMINO-TERMINAL DOMAIN PROTEIN"/>
    <property type="match status" value="1"/>
</dbReference>
<accession>A0ABD3H9S2</accession>
<feature type="domain" description="J" evidence="2">
    <location>
        <begin position="92"/>
        <end position="156"/>
    </location>
</feature>
<reference evidence="3 4" key="1">
    <citation type="submission" date="2024-09" db="EMBL/GenBank/DDBJ databases">
        <title>Chromosome-scale assembly of Riccia sorocarpa.</title>
        <authorList>
            <person name="Paukszto L."/>
        </authorList>
    </citation>
    <scope>NUCLEOTIDE SEQUENCE [LARGE SCALE GENOMIC DNA]</scope>
    <source>
        <strain evidence="3">LP-2024</strain>
        <tissue evidence="3">Aerial parts of the thallus</tissue>
    </source>
</reference>
<dbReference type="Gene3D" id="1.10.287.110">
    <property type="entry name" value="DnaJ domain"/>
    <property type="match status" value="1"/>
</dbReference>